<comment type="caution">
    <text evidence="1">The sequence shown here is derived from an EMBL/GenBank/DDBJ whole genome shotgun (WGS) entry which is preliminary data.</text>
</comment>
<proteinExistence type="predicted"/>
<gene>
    <name evidence="1" type="ORF">M6D89_10070</name>
</gene>
<protein>
    <submittedName>
        <fullName evidence="1">ABC transporter substrate-binding protein</fullName>
    </submittedName>
</protein>
<dbReference type="Proteomes" id="UP001139319">
    <property type="component" value="Unassembled WGS sequence"/>
</dbReference>
<dbReference type="SUPFAM" id="SSF53850">
    <property type="entry name" value="Periplasmic binding protein-like II"/>
    <property type="match status" value="1"/>
</dbReference>
<dbReference type="AlphaFoldDB" id="A0A9X2I459"/>
<sequence length="241" mass="26823">MTLLLRGLLLVGVWMFSQHALAEPITLKFISIQVAPWGWQDSESGEIRGAFAEMVKELDARVDADLSITLTPFARVDRELELGGHDCTILIPRPEEMVVRGEVVGEHDIGVIPARDVTLNDYSQLKGKKVAVLRGASITSRFDADVTFQKVYDTNYLMSLRKLDRQRVDAVAGAIPTMRYLAEKNGLAGALGKPLKLGDVPLTLQCSRQSRHLDLLPALNRAVMDMKAEGVIERIKSEYYF</sequence>
<dbReference type="Gene3D" id="3.40.190.10">
    <property type="entry name" value="Periplasmic binding protein-like II"/>
    <property type="match status" value="2"/>
</dbReference>
<keyword evidence="2" id="KW-1185">Reference proteome</keyword>
<accession>A0A9X2I459</accession>
<dbReference type="EMBL" id="JAMFTH010000002">
    <property type="protein sequence ID" value="MCP8899646.1"/>
    <property type="molecule type" value="Genomic_DNA"/>
</dbReference>
<evidence type="ECO:0000313" key="2">
    <source>
        <dbReference type="Proteomes" id="UP001139319"/>
    </source>
</evidence>
<reference evidence="1" key="2">
    <citation type="submission" date="2023-01" db="EMBL/GenBank/DDBJ databases">
        <title>Gilvimarinus xylanilyticus HB14 isolated from Caulerpa lentillifera aquaculture base in Hainan, China.</title>
        <authorList>
            <person name="Zhang Y.-J."/>
        </authorList>
    </citation>
    <scope>NUCLEOTIDE SEQUENCE</scope>
    <source>
        <strain evidence="1">HB14</strain>
    </source>
</reference>
<reference evidence="1" key="1">
    <citation type="submission" date="2022-05" db="EMBL/GenBank/DDBJ databases">
        <authorList>
            <person name="Sun H.-N."/>
        </authorList>
    </citation>
    <scope>NUCLEOTIDE SEQUENCE</scope>
    <source>
        <strain evidence="1">HB14</strain>
    </source>
</reference>
<evidence type="ECO:0000313" key="1">
    <source>
        <dbReference type="EMBL" id="MCP8899646.1"/>
    </source>
</evidence>
<name>A0A9X2I459_9GAMM</name>
<dbReference type="RefSeq" id="WP_253967937.1">
    <property type="nucleotide sequence ID" value="NZ_JAMFTH010000002.1"/>
</dbReference>
<organism evidence="1 2">
    <name type="scientific">Gilvimarinus xylanilyticus</name>
    <dbReference type="NCBI Taxonomy" id="2944139"/>
    <lineage>
        <taxon>Bacteria</taxon>
        <taxon>Pseudomonadati</taxon>
        <taxon>Pseudomonadota</taxon>
        <taxon>Gammaproteobacteria</taxon>
        <taxon>Cellvibrionales</taxon>
        <taxon>Cellvibrionaceae</taxon>
        <taxon>Gilvimarinus</taxon>
    </lineage>
</organism>